<dbReference type="SMART" id="SM00882">
    <property type="entry name" value="CoA_trans"/>
    <property type="match status" value="1"/>
</dbReference>
<sequence>MTVNKVTTLPEAVQGLVNDGNTIALGGILSREPVACSYELIRQNKKDLTIIVDSHDESVELLLGAGLVKKVESAYVWVGVIGSGLNFRRSVEKGIPRHVEVEDYTNLAIGMRFLAGALGVPFLPVLSMSGSDIPTYNDKIVTFKDPYKGQNVNLVPAAEPDVAFIHVQKADKMGNAQIWGMLANDINIARSAKKVILTCEEIIPTSEIRKIPNMTQIPFYCVDAVVELPFGAHPLGVAGYYWLDTPFRKEWLKASRSQEGFNAWLQEWVFSWDNFEEYLRKLGSDRLAKLRKMERDNYQIPRIENY</sequence>
<dbReference type="Gene3D" id="3.40.1080.10">
    <property type="entry name" value="Glutaconate Coenzyme A-transferase"/>
    <property type="match status" value="1"/>
</dbReference>
<organism evidence="2 3">
    <name type="scientific">Desulfotruncus arcticus DSM 17038</name>
    <dbReference type="NCBI Taxonomy" id="1121424"/>
    <lineage>
        <taxon>Bacteria</taxon>
        <taxon>Bacillati</taxon>
        <taxon>Bacillota</taxon>
        <taxon>Clostridia</taxon>
        <taxon>Eubacteriales</taxon>
        <taxon>Desulfallaceae</taxon>
        <taxon>Desulfotruncus</taxon>
    </lineage>
</organism>
<proteinExistence type="inferred from homology"/>
<dbReference type="PANTHER" id="PTHR43293">
    <property type="entry name" value="ACETATE COA-TRANSFERASE YDIF"/>
    <property type="match status" value="1"/>
</dbReference>
<dbReference type="SUPFAM" id="SSF100950">
    <property type="entry name" value="NagB/RpiA/CoA transferase-like"/>
    <property type="match status" value="1"/>
</dbReference>
<name>A0A1I2XRT8_9FIRM</name>
<dbReference type="InterPro" id="IPR004165">
    <property type="entry name" value="CoA_trans_fam_I"/>
</dbReference>
<dbReference type="GO" id="GO:0008410">
    <property type="term" value="F:CoA-transferase activity"/>
    <property type="evidence" value="ECO:0007669"/>
    <property type="project" value="InterPro"/>
</dbReference>
<dbReference type="Pfam" id="PF01144">
    <property type="entry name" value="CoA_trans"/>
    <property type="match status" value="1"/>
</dbReference>
<dbReference type="RefSeq" id="WP_238456569.1">
    <property type="nucleotide sequence ID" value="NZ_FOOX01000018.1"/>
</dbReference>
<keyword evidence="3" id="KW-1185">Reference proteome</keyword>
<evidence type="ECO:0000313" key="2">
    <source>
        <dbReference type="EMBL" id="SFH15827.1"/>
    </source>
</evidence>
<dbReference type="STRING" id="341036.SAMN05660649_04104"/>
<dbReference type="EMBL" id="FOOX01000018">
    <property type="protein sequence ID" value="SFH15827.1"/>
    <property type="molecule type" value="Genomic_DNA"/>
</dbReference>
<keyword evidence="2" id="KW-0808">Transferase</keyword>
<dbReference type="InterPro" id="IPR037171">
    <property type="entry name" value="NagB/RpiA_transferase-like"/>
</dbReference>
<comment type="similarity">
    <text evidence="1">Belongs to the 3-oxoacid CoA-transferase subunit B family.</text>
</comment>
<evidence type="ECO:0000313" key="3">
    <source>
        <dbReference type="Proteomes" id="UP000199337"/>
    </source>
</evidence>
<dbReference type="AlphaFoldDB" id="A0A1I2XRT8"/>
<protein>
    <submittedName>
        <fullName evidence="2">Glutaconate CoA-transferase subunit A</fullName>
    </submittedName>
</protein>
<dbReference type="Gene3D" id="3.30.30.40">
    <property type="match status" value="1"/>
</dbReference>
<gene>
    <name evidence="2" type="ORF">SAMN05660649_04104</name>
</gene>
<reference evidence="3" key="1">
    <citation type="submission" date="2016-10" db="EMBL/GenBank/DDBJ databases">
        <authorList>
            <person name="Varghese N."/>
            <person name="Submissions S."/>
        </authorList>
    </citation>
    <scope>NUCLEOTIDE SEQUENCE [LARGE SCALE GENOMIC DNA]</scope>
    <source>
        <strain evidence="3">DSM 17038</strain>
    </source>
</reference>
<dbReference type="PANTHER" id="PTHR43293:SF3">
    <property type="entry name" value="CHOLESTEROL RING-CLEAVING HYDROLASE IPDB SUBUNIT"/>
    <property type="match status" value="1"/>
</dbReference>
<evidence type="ECO:0000256" key="1">
    <source>
        <dbReference type="ARBA" id="ARBA00007047"/>
    </source>
</evidence>
<accession>A0A1I2XRT8</accession>
<dbReference type="Proteomes" id="UP000199337">
    <property type="component" value="Unassembled WGS sequence"/>
</dbReference>